<dbReference type="GO" id="GO:0005886">
    <property type="term" value="C:plasma membrane"/>
    <property type="evidence" value="ECO:0007669"/>
    <property type="project" value="UniProtKB-SubCell"/>
</dbReference>
<dbReference type="AlphaFoldDB" id="A0A2U1TAF6"/>
<dbReference type="NCBIfam" id="TIGR00765">
    <property type="entry name" value="yihY_not_rbn"/>
    <property type="match status" value="1"/>
</dbReference>
<reference evidence="9" key="1">
    <citation type="submission" date="2018-04" db="EMBL/GenBank/DDBJ databases">
        <authorList>
            <person name="Liu S."/>
            <person name="Wang Z."/>
            <person name="Li J."/>
        </authorList>
    </citation>
    <scope>NUCLEOTIDE SEQUENCE [LARGE SCALE GENOMIC DNA]</scope>
    <source>
        <strain evidence="9">622</strain>
    </source>
</reference>
<feature type="compositionally biased region" description="Basic and acidic residues" evidence="6">
    <location>
        <begin position="1"/>
        <end position="14"/>
    </location>
</feature>
<keyword evidence="3 7" id="KW-0812">Transmembrane</keyword>
<proteinExistence type="predicted"/>
<keyword evidence="9" id="KW-1185">Reference proteome</keyword>
<dbReference type="Pfam" id="PF03631">
    <property type="entry name" value="Virul_fac_BrkB"/>
    <property type="match status" value="1"/>
</dbReference>
<keyword evidence="5 7" id="KW-0472">Membrane</keyword>
<dbReference type="PANTHER" id="PTHR30213">
    <property type="entry name" value="INNER MEMBRANE PROTEIN YHJD"/>
    <property type="match status" value="1"/>
</dbReference>
<feature type="transmembrane region" description="Helical" evidence="7">
    <location>
        <begin position="290"/>
        <end position="312"/>
    </location>
</feature>
<dbReference type="PANTHER" id="PTHR30213:SF0">
    <property type="entry name" value="UPF0761 MEMBRANE PROTEIN YIHY"/>
    <property type="match status" value="1"/>
</dbReference>
<feature type="compositionally biased region" description="Basic and acidic residues" evidence="6">
    <location>
        <begin position="26"/>
        <end position="42"/>
    </location>
</feature>
<name>A0A2U1TAF6_9MICO</name>
<accession>A0A2U1TAF6</accession>
<comment type="caution">
    <text evidence="8">The sequence shown here is derived from an EMBL/GenBank/DDBJ whole genome shotgun (WGS) entry which is preliminary data.</text>
</comment>
<feature type="transmembrane region" description="Helical" evidence="7">
    <location>
        <begin position="255"/>
        <end position="278"/>
    </location>
</feature>
<dbReference type="RefSeq" id="WP_108963711.1">
    <property type="nucleotide sequence ID" value="NZ_QEFB01000018.1"/>
</dbReference>
<dbReference type="InterPro" id="IPR017039">
    <property type="entry name" value="Virul_fac_BrkB"/>
</dbReference>
<evidence type="ECO:0000256" key="1">
    <source>
        <dbReference type="ARBA" id="ARBA00004651"/>
    </source>
</evidence>
<evidence type="ECO:0000256" key="5">
    <source>
        <dbReference type="ARBA" id="ARBA00023136"/>
    </source>
</evidence>
<comment type="subcellular location">
    <subcellularLocation>
        <location evidence="1">Cell membrane</location>
        <topology evidence="1">Multi-pass membrane protein</topology>
    </subcellularLocation>
</comment>
<keyword evidence="2" id="KW-1003">Cell membrane</keyword>
<evidence type="ECO:0000256" key="2">
    <source>
        <dbReference type="ARBA" id="ARBA00022475"/>
    </source>
</evidence>
<feature type="transmembrane region" description="Helical" evidence="7">
    <location>
        <begin position="134"/>
        <end position="158"/>
    </location>
</feature>
<feature type="transmembrane region" description="Helical" evidence="7">
    <location>
        <begin position="220"/>
        <end position="243"/>
    </location>
</feature>
<protein>
    <submittedName>
        <fullName evidence="8">Ribonuclease BN</fullName>
    </submittedName>
</protein>
<gene>
    <name evidence="8" type="ORF">DF223_14560</name>
</gene>
<sequence>MATTSNDERSQAARDDEDTVLASAPSDKELAEDSDADRDAPRRAKLTPKGLLAVYSRAFREFTKDQVGDIAASLTYFAVLALFPAILAIISLLSLINQGTNVTDGLLKIFGEIAPGDTVESLRGPIEDLTATPAAGLGFVIGLVGAIWSASGYVRAFSRGMNRIYSVQEGRPFLKFQPVILLITVISLITLTLMALMIVLSGDIAEAVGSVIGLGDTALLVWNIAKWPVIAFLAVMILAMLYYATPNVKQHRFRWLTVGALTALVVWALATFGFFFYVSNFGNYDRTYGTLGGVIVFLLWLYLSNMALMYGAEVDAEVERVRELQAGIKAEYAIQLPLRGTALIDAAIEAEAKAVLASKKLRQDWHAEHARGSEES</sequence>
<evidence type="ECO:0000313" key="9">
    <source>
        <dbReference type="Proteomes" id="UP000244962"/>
    </source>
</evidence>
<evidence type="ECO:0000256" key="3">
    <source>
        <dbReference type="ARBA" id="ARBA00022692"/>
    </source>
</evidence>
<feature type="transmembrane region" description="Helical" evidence="7">
    <location>
        <begin position="179"/>
        <end position="200"/>
    </location>
</feature>
<evidence type="ECO:0000256" key="7">
    <source>
        <dbReference type="SAM" id="Phobius"/>
    </source>
</evidence>
<dbReference type="EMBL" id="QEFB01000018">
    <property type="protein sequence ID" value="PWC04661.1"/>
    <property type="molecule type" value="Genomic_DNA"/>
</dbReference>
<feature type="transmembrane region" description="Helical" evidence="7">
    <location>
        <begin position="74"/>
        <end position="96"/>
    </location>
</feature>
<keyword evidence="4 7" id="KW-1133">Transmembrane helix</keyword>
<organism evidence="8 9">
    <name type="scientific">Mycetocola zhujimingii</name>
    <dbReference type="NCBI Taxonomy" id="2079792"/>
    <lineage>
        <taxon>Bacteria</taxon>
        <taxon>Bacillati</taxon>
        <taxon>Actinomycetota</taxon>
        <taxon>Actinomycetes</taxon>
        <taxon>Micrococcales</taxon>
        <taxon>Microbacteriaceae</taxon>
        <taxon>Mycetocola</taxon>
    </lineage>
</organism>
<evidence type="ECO:0000313" key="8">
    <source>
        <dbReference type="EMBL" id="PWC04661.1"/>
    </source>
</evidence>
<dbReference type="Proteomes" id="UP000244962">
    <property type="component" value="Unassembled WGS sequence"/>
</dbReference>
<feature type="region of interest" description="Disordered" evidence="6">
    <location>
        <begin position="1"/>
        <end position="42"/>
    </location>
</feature>
<evidence type="ECO:0000256" key="4">
    <source>
        <dbReference type="ARBA" id="ARBA00022989"/>
    </source>
</evidence>
<evidence type="ECO:0000256" key="6">
    <source>
        <dbReference type="SAM" id="MobiDB-lite"/>
    </source>
</evidence>